<dbReference type="InterPro" id="IPR043129">
    <property type="entry name" value="ATPase_NBD"/>
</dbReference>
<evidence type="ECO:0000259" key="2">
    <source>
        <dbReference type="Pfam" id="PF01869"/>
    </source>
</evidence>
<evidence type="ECO:0000313" key="3">
    <source>
        <dbReference type="EMBL" id="PWF39095.1"/>
    </source>
</evidence>
<evidence type="ECO:0000256" key="1">
    <source>
        <dbReference type="SAM" id="MobiDB-lite"/>
    </source>
</evidence>
<dbReference type="AlphaFoldDB" id="A0A2U2H902"/>
<dbReference type="Pfam" id="PF01869">
    <property type="entry name" value="BcrAD_BadFG"/>
    <property type="match status" value="1"/>
</dbReference>
<feature type="region of interest" description="Disordered" evidence="1">
    <location>
        <begin position="19"/>
        <end position="46"/>
    </location>
</feature>
<name>A0A2U2H902_9BURK</name>
<dbReference type="PANTHER" id="PTHR43190:SF3">
    <property type="entry name" value="N-ACETYL-D-GLUCOSAMINE KINASE"/>
    <property type="match status" value="1"/>
</dbReference>
<protein>
    <submittedName>
        <fullName evidence="3">ATPase</fullName>
    </submittedName>
</protein>
<dbReference type="EMBL" id="PXWF02000343">
    <property type="protein sequence ID" value="PWF39095.1"/>
    <property type="molecule type" value="Genomic_DNA"/>
</dbReference>
<feature type="domain" description="ATPase BadF/BadG/BcrA/BcrD type" evidence="2">
    <location>
        <begin position="60"/>
        <end position="315"/>
    </location>
</feature>
<sequence>MAGAGRPGVWTGARRLRQCHRPPRQRERAGDGAAVPGGCRGEIGSTLPNPDIGEARALGLGIDAGGTRTRWALAAREGAVLAEGEVAGLSALQMCSAEGRRGAAETFAALAAAVLAHGRPARVRAGLTGFGGDGEALAPMLAALFDIGAPAVALCDDIEIAYLAHFEPGQGYLVYAGTGSIGAWIDPDGRLHRAGGRGVTLDDGGGGFWIAREAMRHIWRGEDECPGRWRDSPMAHAVFAQVGGSDWRFSRQFVYGQQRGAVGRLALAVAATADSDPAAAAILHGAGVELARLARALEARYGARPVVLSGRAAELHPRVFAAMRAALPAATALTRSSSVAHVAAARLAAKA</sequence>
<evidence type="ECO:0000313" key="4">
    <source>
        <dbReference type="Proteomes" id="UP000241421"/>
    </source>
</evidence>
<comment type="caution">
    <text evidence="3">The sequence shown here is derived from an EMBL/GenBank/DDBJ whole genome shotgun (WGS) entry which is preliminary data.</text>
</comment>
<reference evidence="3 4" key="1">
    <citation type="submission" date="2018-04" db="EMBL/GenBank/DDBJ databases">
        <title>Massilia violaceinigra sp. nov., a novel purple-pigmented bacterium isolated from Tianshan glacier, Xinjiang, China.</title>
        <authorList>
            <person name="Wang H."/>
        </authorList>
    </citation>
    <scope>NUCLEOTIDE SEQUENCE [LARGE SCALE GENOMIC DNA]</scope>
    <source>
        <strain evidence="3 4">B448-2</strain>
    </source>
</reference>
<dbReference type="SUPFAM" id="SSF53067">
    <property type="entry name" value="Actin-like ATPase domain"/>
    <property type="match status" value="2"/>
</dbReference>
<proteinExistence type="predicted"/>
<dbReference type="OrthoDB" id="8701357at2"/>
<dbReference type="PANTHER" id="PTHR43190">
    <property type="entry name" value="N-ACETYL-D-GLUCOSAMINE KINASE"/>
    <property type="match status" value="1"/>
</dbReference>
<gene>
    <name evidence="3" type="ORF">C7C56_027275</name>
</gene>
<dbReference type="InterPro" id="IPR052519">
    <property type="entry name" value="Euk-type_GlcNAc_Kinase"/>
</dbReference>
<organism evidence="3 4">
    <name type="scientific">Massilia glaciei</name>
    <dbReference type="NCBI Taxonomy" id="1524097"/>
    <lineage>
        <taxon>Bacteria</taxon>
        <taxon>Pseudomonadati</taxon>
        <taxon>Pseudomonadota</taxon>
        <taxon>Betaproteobacteria</taxon>
        <taxon>Burkholderiales</taxon>
        <taxon>Oxalobacteraceae</taxon>
        <taxon>Telluria group</taxon>
        <taxon>Massilia</taxon>
    </lineage>
</organism>
<dbReference type="Gene3D" id="3.30.420.40">
    <property type="match status" value="2"/>
</dbReference>
<accession>A0A2U2H902</accession>
<dbReference type="Proteomes" id="UP000241421">
    <property type="component" value="Unassembled WGS sequence"/>
</dbReference>
<dbReference type="InterPro" id="IPR002731">
    <property type="entry name" value="ATPase_BadF"/>
</dbReference>
<keyword evidence="4" id="KW-1185">Reference proteome</keyword>